<reference evidence="1 2" key="1">
    <citation type="submission" date="2018-05" db="EMBL/GenBank/DDBJ databases">
        <title>Whole genome sequencing for identification of molecular markers to develop diagnostic detection tools for the regulated plant pathogen Lachnellula willkommii.</title>
        <authorList>
            <person name="Giroux E."/>
            <person name="Bilodeau G."/>
        </authorList>
    </citation>
    <scope>NUCLEOTIDE SEQUENCE [LARGE SCALE GENOMIC DNA]</scope>
    <source>
        <strain evidence="1 2">CBS 625.97</strain>
    </source>
</reference>
<dbReference type="GO" id="GO:0004806">
    <property type="term" value="F:triacylglycerol lipase activity"/>
    <property type="evidence" value="ECO:0007669"/>
    <property type="project" value="InterPro"/>
</dbReference>
<dbReference type="PANTHER" id="PTHR34853:SF1">
    <property type="entry name" value="LIPASE 5"/>
    <property type="match status" value="1"/>
</dbReference>
<dbReference type="Proteomes" id="UP000481288">
    <property type="component" value="Unassembled WGS sequence"/>
</dbReference>
<keyword evidence="2" id="KW-1185">Reference proteome</keyword>
<evidence type="ECO:0000313" key="2">
    <source>
        <dbReference type="Proteomes" id="UP000481288"/>
    </source>
</evidence>
<accession>A0A7D8UM79</accession>
<protein>
    <recommendedName>
        <fullName evidence="3">Peptidase S9 prolyl oligopeptidase catalytic domain-containing protein</fullName>
    </recommendedName>
</protein>
<dbReference type="PANTHER" id="PTHR34853">
    <property type="match status" value="1"/>
</dbReference>
<sequence length="142" mass="15684">MSIVEGYQFTKPTWPQNPFVLKYQDIVRNRGKAISGPLLVIHGEADPVLDIKLTTAAVEQTASLFPNASIEYHSVSGTSHNAAMNSCQWIWMDWITDRFQGVPAAAGLDSEELTTPISKSAYQNERNWWVAPATGVVYSLNG</sequence>
<dbReference type="GO" id="GO:0016042">
    <property type="term" value="P:lipid catabolic process"/>
    <property type="evidence" value="ECO:0007669"/>
    <property type="project" value="InterPro"/>
</dbReference>
<organism evidence="1 2">
    <name type="scientific">Lachnellula cervina</name>
    <dbReference type="NCBI Taxonomy" id="1316786"/>
    <lineage>
        <taxon>Eukaryota</taxon>
        <taxon>Fungi</taxon>
        <taxon>Dikarya</taxon>
        <taxon>Ascomycota</taxon>
        <taxon>Pezizomycotina</taxon>
        <taxon>Leotiomycetes</taxon>
        <taxon>Helotiales</taxon>
        <taxon>Lachnaceae</taxon>
        <taxon>Lachnellula</taxon>
    </lineage>
</organism>
<evidence type="ECO:0008006" key="3">
    <source>
        <dbReference type="Google" id="ProtNLM"/>
    </source>
</evidence>
<gene>
    <name evidence="1" type="ORF">LCER1_G006019</name>
</gene>
<dbReference type="InterPro" id="IPR029058">
    <property type="entry name" value="AB_hydrolase_fold"/>
</dbReference>
<name>A0A7D8UM79_9HELO</name>
<dbReference type="OrthoDB" id="3557407at2759"/>
<dbReference type="SUPFAM" id="SSF53474">
    <property type="entry name" value="alpha/beta-Hydrolases"/>
    <property type="match status" value="1"/>
</dbReference>
<dbReference type="InterPro" id="IPR005152">
    <property type="entry name" value="Lipase_secreted"/>
</dbReference>
<dbReference type="EMBL" id="QGMG01000694">
    <property type="protein sequence ID" value="TVY51989.1"/>
    <property type="molecule type" value="Genomic_DNA"/>
</dbReference>
<dbReference type="AlphaFoldDB" id="A0A7D8UM79"/>
<comment type="caution">
    <text evidence="1">The sequence shown here is derived from an EMBL/GenBank/DDBJ whole genome shotgun (WGS) entry which is preliminary data.</text>
</comment>
<evidence type="ECO:0000313" key="1">
    <source>
        <dbReference type="EMBL" id="TVY51989.1"/>
    </source>
</evidence>
<dbReference type="Gene3D" id="3.40.50.1820">
    <property type="entry name" value="alpha/beta hydrolase"/>
    <property type="match status" value="1"/>
</dbReference>
<proteinExistence type="predicted"/>